<dbReference type="SUPFAM" id="SSF101498">
    <property type="entry name" value="Anti-sigma factor FlgM"/>
    <property type="match status" value="1"/>
</dbReference>
<organism evidence="11 12">
    <name type="scientific">Candidatus Lambdaproteobacteria bacterium RIFOXYD2_FULL_56_26</name>
    <dbReference type="NCBI Taxonomy" id="1817773"/>
    <lineage>
        <taxon>Bacteria</taxon>
        <taxon>Pseudomonadati</taxon>
        <taxon>Pseudomonadota</taxon>
        <taxon>Candidatus Lambdaproteobacteria</taxon>
    </lineage>
</organism>
<evidence type="ECO:0000259" key="10">
    <source>
        <dbReference type="Pfam" id="PF04316"/>
    </source>
</evidence>
<dbReference type="InterPro" id="IPR007412">
    <property type="entry name" value="FlgM"/>
</dbReference>
<dbReference type="GO" id="GO:0044781">
    <property type="term" value="P:bacterial-type flagellum organization"/>
    <property type="evidence" value="ECO:0007669"/>
    <property type="project" value="UniProtKB-KW"/>
</dbReference>
<evidence type="ECO:0000256" key="1">
    <source>
        <dbReference type="ARBA" id="ARBA00005322"/>
    </source>
</evidence>
<keyword evidence="6" id="KW-0804">Transcription</keyword>
<evidence type="ECO:0000256" key="2">
    <source>
        <dbReference type="ARBA" id="ARBA00017823"/>
    </source>
</evidence>
<reference evidence="11 12" key="1">
    <citation type="journal article" date="2016" name="Nat. Commun.">
        <title>Thousands of microbial genomes shed light on interconnected biogeochemical processes in an aquifer system.</title>
        <authorList>
            <person name="Anantharaman K."/>
            <person name="Brown C.T."/>
            <person name="Hug L.A."/>
            <person name="Sharon I."/>
            <person name="Castelle C.J."/>
            <person name="Probst A.J."/>
            <person name="Thomas B.C."/>
            <person name="Singh A."/>
            <person name="Wilkins M.J."/>
            <person name="Karaoz U."/>
            <person name="Brodie E.L."/>
            <person name="Williams K.H."/>
            <person name="Hubbard S.S."/>
            <person name="Banfield J.F."/>
        </authorList>
    </citation>
    <scope>NUCLEOTIDE SEQUENCE [LARGE SCALE GENOMIC DNA]</scope>
</reference>
<dbReference type="Pfam" id="PF04316">
    <property type="entry name" value="FlgM"/>
    <property type="match status" value="1"/>
</dbReference>
<evidence type="ECO:0000313" key="11">
    <source>
        <dbReference type="EMBL" id="OGH04969.1"/>
    </source>
</evidence>
<evidence type="ECO:0000256" key="9">
    <source>
        <dbReference type="SAM" id="MobiDB-lite"/>
    </source>
</evidence>
<dbReference type="Proteomes" id="UP000177583">
    <property type="component" value="Unassembled WGS sequence"/>
</dbReference>
<dbReference type="AlphaFoldDB" id="A0A1F6H3K9"/>
<dbReference type="InterPro" id="IPR031316">
    <property type="entry name" value="FlgM_C"/>
</dbReference>
<evidence type="ECO:0000256" key="7">
    <source>
        <dbReference type="ARBA" id="ARBA00024739"/>
    </source>
</evidence>
<feature type="region of interest" description="Disordered" evidence="9">
    <location>
        <begin position="1"/>
        <end position="37"/>
    </location>
</feature>
<keyword evidence="4" id="KW-1005">Bacterial flagellum biogenesis</keyword>
<evidence type="ECO:0000256" key="8">
    <source>
        <dbReference type="ARBA" id="ARBA00030117"/>
    </source>
</evidence>
<feature type="domain" description="Anti-sigma-28 factor FlgM C-terminal" evidence="10">
    <location>
        <begin position="48"/>
        <end position="91"/>
    </location>
</feature>
<keyword evidence="11" id="KW-0966">Cell projection</keyword>
<comment type="function">
    <text evidence="7">Responsible for the coupling of flagellin expression to flagellar assembly by preventing expression of the flagellin genes when a component of the middle class of proteins is defective. It negatively regulates flagellar genes by inhibiting the activity of FliA by directly binding to FliA.</text>
</comment>
<dbReference type="GO" id="GO:0045892">
    <property type="term" value="P:negative regulation of DNA-templated transcription"/>
    <property type="evidence" value="ECO:0007669"/>
    <property type="project" value="InterPro"/>
</dbReference>
<evidence type="ECO:0000256" key="5">
    <source>
        <dbReference type="ARBA" id="ARBA00023015"/>
    </source>
</evidence>
<evidence type="ECO:0000256" key="6">
    <source>
        <dbReference type="ARBA" id="ARBA00023163"/>
    </source>
</evidence>
<comment type="caution">
    <text evidence="11">The sequence shown here is derived from an EMBL/GenBank/DDBJ whole genome shotgun (WGS) entry which is preliminary data.</text>
</comment>
<keyword evidence="11" id="KW-0969">Cilium</keyword>
<gene>
    <name evidence="11" type="ORF">A2557_08325</name>
</gene>
<evidence type="ECO:0000256" key="3">
    <source>
        <dbReference type="ARBA" id="ARBA00022491"/>
    </source>
</evidence>
<keyword evidence="5" id="KW-0805">Transcription regulation</keyword>
<name>A0A1F6H3K9_9PROT</name>
<proteinExistence type="inferred from homology"/>
<keyword evidence="11" id="KW-0282">Flagellum</keyword>
<accession>A0A1F6H3K9</accession>
<dbReference type="EMBL" id="MFNF01000001">
    <property type="protein sequence ID" value="OGH04969.1"/>
    <property type="molecule type" value="Genomic_DNA"/>
</dbReference>
<sequence length="102" mass="11226">MKINGQYPKPTSTDRNVQGAGQKDTAHKAGKTAESAVSTKTVTSDLTLNKVRAKIENTPDLDMERVKALKDRIKKGEYKVDAKKLAANLLKDSAIEDIRKKT</sequence>
<keyword evidence="3" id="KW-0678">Repressor</keyword>
<comment type="similarity">
    <text evidence="1">Belongs to the FlgM family.</text>
</comment>
<dbReference type="InterPro" id="IPR035890">
    <property type="entry name" value="Anti-sigma-28_factor_FlgM_sf"/>
</dbReference>
<evidence type="ECO:0000313" key="12">
    <source>
        <dbReference type="Proteomes" id="UP000177583"/>
    </source>
</evidence>
<evidence type="ECO:0000256" key="4">
    <source>
        <dbReference type="ARBA" id="ARBA00022795"/>
    </source>
</evidence>
<dbReference type="NCBIfam" id="TIGR03824">
    <property type="entry name" value="FlgM_jcvi"/>
    <property type="match status" value="1"/>
</dbReference>
<protein>
    <recommendedName>
        <fullName evidence="2">Negative regulator of flagellin synthesis</fullName>
    </recommendedName>
    <alternativeName>
        <fullName evidence="8">Anti-sigma-28 factor</fullName>
    </alternativeName>
</protein>